<evidence type="ECO:0000313" key="2">
    <source>
        <dbReference type="EMBL" id="CUK24265.1"/>
    </source>
</evidence>
<dbReference type="InterPro" id="IPR007863">
    <property type="entry name" value="Peptidase_M16_C"/>
</dbReference>
<dbReference type="SUPFAM" id="SSF63411">
    <property type="entry name" value="LuxS/MPP-like metallohydrolase"/>
    <property type="match status" value="2"/>
</dbReference>
<protein>
    <submittedName>
        <fullName evidence="2">Peptidase M16 inactive domain protein</fullName>
    </submittedName>
</protein>
<accession>A0A0P1J222</accession>
<gene>
    <name evidence="2" type="ORF">TA5114_00041</name>
</gene>
<dbReference type="AlphaFoldDB" id="A0A0P1J222"/>
<name>A0A0P1J222_9RHOB</name>
<dbReference type="STRING" id="1715691.TA5113_00072"/>
<dbReference type="Proteomes" id="UP000051184">
    <property type="component" value="Unassembled WGS sequence"/>
</dbReference>
<proteinExistence type="predicted"/>
<sequence length="455" mass="49982">MKHFICGCAVVLLAACQADPEKRVAVETSAAGYEFAHLPIFEKDVTDVTLQIAWPTDFAWRSDVNPFVPYVASQAILSEGAAGLNAQELMEAFNDKNAFGRLHIQTDHVIGELSFPIEHLDFVQSVAKEVLVDPKYTENWLERVKDQVGSNNRNAAKKEQWNLWSAVRIAVLGDSPLYNALTLPEPDLASEVGREDVLDWHKTYLTKAPVAISIAGRISAEEAGDLIDGLLVDLPDAPDLQSTDTEVNFAPLNVYFEWPDAEKTQVGMLSALPALTERKDHLDLIALNTLSRAQGPMMEAIRTELRAAYGVFAGAQNYHRDGRFAYIYAEVEGDKLAQSIDVMRSTYEDFRTAETIEAVSEVSSDIAARVKERSEFVDVAAQTMLQSMLDGFDPNRVETLADEFAGATEAAVREQLQTGFAAGDDLIVIAIGPDRSAWPGACVITSLEEVLSCPR</sequence>
<feature type="domain" description="Peptidase M16 C-terminal" evidence="1">
    <location>
        <begin position="193"/>
        <end position="352"/>
    </location>
</feature>
<dbReference type="Pfam" id="PF05193">
    <property type="entry name" value="Peptidase_M16_C"/>
    <property type="match status" value="1"/>
</dbReference>
<dbReference type="RefSeq" id="WP_058313292.1">
    <property type="nucleotide sequence ID" value="NZ_CYTO01000002.1"/>
</dbReference>
<dbReference type="PROSITE" id="PS51257">
    <property type="entry name" value="PROKAR_LIPOPROTEIN"/>
    <property type="match status" value="1"/>
</dbReference>
<dbReference type="EMBL" id="CYUE01000001">
    <property type="protein sequence ID" value="CUK24265.1"/>
    <property type="molecule type" value="Genomic_DNA"/>
</dbReference>
<dbReference type="Gene3D" id="3.30.830.10">
    <property type="entry name" value="Metalloenzyme, LuxS/M16 peptidase-like"/>
    <property type="match status" value="2"/>
</dbReference>
<keyword evidence="3" id="KW-1185">Reference proteome</keyword>
<reference evidence="3" key="1">
    <citation type="submission" date="2015-09" db="EMBL/GenBank/DDBJ databases">
        <authorList>
            <person name="Rodrigo-Torres Lidia"/>
            <person name="Arahal R.David."/>
        </authorList>
    </citation>
    <scope>NUCLEOTIDE SEQUENCE [LARGE SCALE GENOMIC DNA]</scope>
    <source>
        <strain evidence="3">CECT 5114</strain>
    </source>
</reference>
<organism evidence="2 3">
    <name type="scientific">Cognatishimia activa</name>
    <dbReference type="NCBI Taxonomy" id="1715691"/>
    <lineage>
        <taxon>Bacteria</taxon>
        <taxon>Pseudomonadati</taxon>
        <taxon>Pseudomonadota</taxon>
        <taxon>Alphaproteobacteria</taxon>
        <taxon>Rhodobacterales</taxon>
        <taxon>Paracoccaceae</taxon>
        <taxon>Cognatishimia</taxon>
    </lineage>
</organism>
<dbReference type="OrthoDB" id="5806924at2"/>
<dbReference type="InterPro" id="IPR011249">
    <property type="entry name" value="Metalloenz_LuxS/M16"/>
</dbReference>
<dbReference type="GO" id="GO:0046872">
    <property type="term" value="F:metal ion binding"/>
    <property type="evidence" value="ECO:0007669"/>
    <property type="project" value="InterPro"/>
</dbReference>
<evidence type="ECO:0000313" key="3">
    <source>
        <dbReference type="Proteomes" id="UP000051184"/>
    </source>
</evidence>
<evidence type="ECO:0000259" key="1">
    <source>
        <dbReference type="Pfam" id="PF05193"/>
    </source>
</evidence>